<reference evidence="12" key="1">
    <citation type="submission" date="2021-01" db="EMBL/GenBank/DDBJ databases">
        <authorList>
            <consortium name="Genoscope - CEA"/>
            <person name="William W."/>
        </authorList>
    </citation>
    <scope>NUCLEOTIDE SEQUENCE</scope>
</reference>
<evidence type="ECO:0000256" key="3">
    <source>
        <dbReference type="ARBA" id="ARBA00022679"/>
    </source>
</evidence>
<dbReference type="PANTHER" id="PTHR24054">
    <property type="entry name" value="CASEIN KINASE II SUBUNIT ALPHA"/>
    <property type="match status" value="1"/>
</dbReference>
<keyword evidence="5" id="KW-0418">Kinase</keyword>
<dbReference type="InterPro" id="IPR008271">
    <property type="entry name" value="Ser/Thr_kinase_AS"/>
</dbReference>
<evidence type="ECO:0000256" key="7">
    <source>
        <dbReference type="ARBA" id="ARBA00047899"/>
    </source>
</evidence>
<evidence type="ECO:0000313" key="13">
    <source>
        <dbReference type="Proteomes" id="UP000688137"/>
    </source>
</evidence>
<dbReference type="InterPro" id="IPR000719">
    <property type="entry name" value="Prot_kinase_dom"/>
</dbReference>
<dbReference type="SMART" id="SM00220">
    <property type="entry name" value="S_TKc"/>
    <property type="match status" value="1"/>
</dbReference>
<evidence type="ECO:0000256" key="5">
    <source>
        <dbReference type="ARBA" id="ARBA00022777"/>
    </source>
</evidence>
<dbReference type="Pfam" id="PF00069">
    <property type="entry name" value="Pkinase"/>
    <property type="match status" value="1"/>
</dbReference>
<evidence type="ECO:0000256" key="6">
    <source>
        <dbReference type="ARBA" id="ARBA00022840"/>
    </source>
</evidence>
<evidence type="ECO:0000256" key="1">
    <source>
        <dbReference type="ARBA" id="ARBA00012513"/>
    </source>
</evidence>
<dbReference type="GO" id="GO:0005956">
    <property type="term" value="C:protein kinase CK2 complex"/>
    <property type="evidence" value="ECO:0007669"/>
    <property type="project" value="TreeGrafter"/>
</dbReference>
<dbReference type="InterPro" id="IPR017441">
    <property type="entry name" value="Protein_kinase_ATP_BS"/>
</dbReference>
<feature type="binding site" evidence="9">
    <location>
        <position position="71"/>
    </location>
    <ligand>
        <name>ATP</name>
        <dbReference type="ChEBI" id="CHEBI:30616"/>
    </ligand>
</feature>
<keyword evidence="13" id="KW-1185">Reference proteome</keyword>
<dbReference type="OMA" id="FAREPFF"/>
<dbReference type="FunFam" id="1.10.510.10:FF:000459">
    <property type="entry name" value="Casein kinase II subunit alpha"/>
    <property type="match status" value="1"/>
</dbReference>
<dbReference type="PROSITE" id="PS00107">
    <property type="entry name" value="PROTEIN_KINASE_ATP"/>
    <property type="match status" value="1"/>
</dbReference>
<dbReference type="GO" id="GO:0004674">
    <property type="term" value="F:protein serine/threonine kinase activity"/>
    <property type="evidence" value="ECO:0007669"/>
    <property type="project" value="UniProtKB-KW"/>
</dbReference>
<dbReference type="GO" id="GO:0006357">
    <property type="term" value="P:regulation of transcription by RNA polymerase II"/>
    <property type="evidence" value="ECO:0007669"/>
    <property type="project" value="UniProtKB-ARBA"/>
</dbReference>
<dbReference type="InterPro" id="IPR045216">
    <property type="entry name" value="CK2_alpha"/>
</dbReference>
<proteinExistence type="inferred from homology"/>
<keyword evidence="3" id="KW-0808">Transferase</keyword>
<dbReference type="PANTHER" id="PTHR24054:SF0">
    <property type="entry name" value="CASEIN KINASE II SUBUNIT ALPHA"/>
    <property type="match status" value="1"/>
</dbReference>
<dbReference type="EC" id="2.7.11.1" evidence="1"/>
<gene>
    <name evidence="12" type="ORF">PPRIM_AZ9-3.1.T0050171</name>
</gene>
<organism evidence="12 13">
    <name type="scientific">Paramecium primaurelia</name>
    <dbReference type="NCBI Taxonomy" id="5886"/>
    <lineage>
        <taxon>Eukaryota</taxon>
        <taxon>Sar</taxon>
        <taxon>Alveolata</taxon>
        <taxon>Ciliophora</taxon>
        <taxon>Intramacronucleata</taxon>
        <taxon>Oligohymenophorea</taxon>
        <taxon>Peniculida</taxon>
        <taxon>Parameciidae</taxon>
        <taxon>Paramecium</taxon>
    </lineage>
</organism>
<keyword evidence="6 9" id="KW-0067">ATP-binding</keyword>
<comment type="catalytic activity">
    <reaction evidence="7">
        <text>L-threonyl-[protein] + ATP = O-phospho-L-threonyl-[protein] + ADP + H(+)</text>
        <dbReference type="Rhea" id="RHEA:46608"/>
        <dbReference type="Rhea" id="RHEA-COMP:11060"/>
        <dbReference type="Rhea" id="RHEA-COMP:11605"/>
        <dbReference type="ChEBI" id="CHEBI:15378"/>
        <dbReference type="ChEBI" id="CHEBI:30013"/>
        <dbReference type="ChEBI" id="CHEBI:30616"/>
        <dbReference type="ChEBI" id="CHEBI:61977"/>
        <dbReference type="ChEBI" id="CHEBI:456216"/>
        <dbReference type="EC" id="2.7.11.1"/>
    </reaction>
</comment>
<dbReference type="GO" id="GO:0031981">
    <property type="term" value="C:nuclear lumen"/>
    <property type="evidence" value="ECO:0007669"/>
    <property type="project" value="UniProtKB-ARBA"/>
</dbReference>
<dbReference type="EMBL" id="CAJJDM010000002">
    <property type="protein sequence ID" value="CAD8043518.1"/>
    <property type="molecule type" value="Genomic_DNA"/>
</dbReference>
<evidence type="ECO:0000256" key="2">
    <source>
        <dbReference type="ARBA" id="ARBA00022527"/>
    </source>
</evidence>
<keyword evidence="2 10" id="KW-0723">Serine/threonine-protein kinase</keyword>
<evidence type="ECO:0000256" key="8">
    <source>
        <dbReference type="ARBA" id="ARBA00048679"/>
    </source>
</evidence>
<dbReference type="CDD" id="cd14132">
    <property type="entry name" value="STKc_CK2_alpha"/>
    <property type="match status" value="1"/>
</dbReference>
<name>A0A8S1JZB4_PARPR</name>
<evidence type="ECO:0000259" key="11">
    <source>
        <dbReference type="PROSITE" id="PS50011"/>
    </source>
</evidence>
<dbReference type="Proteomes" id="UP000688137">
    <property type="component" value="Unassembled WGS sequence"/>
</dbReference>
<evidence type="ECO:0000313" key="12">
    <source>
        <dbReference type="EMBL" id="CAD8043518.1"/>
    </source>
</evidence>
<dbReference type="PROSITE" id="PS50011">
    <property type="entry name" value="PROTEIN_KINASE_DOM"/>
    <property type="match status" value="1"/>
</dbReference>
<feature type="domain" description="Protein kinase" evidence="11">
    <location>
        <begin position="42"/>
        <end position="326"/>
    </location>
</feature>
<keyword evidence="4 9" id="KW-0547">Nucleotide-binding</keyword>
<accession>A0A8S1JZB4</accession>
<dbReference type="PROSITE" id="PS00108">
    <property type="entry name" value="PROTEIN_KINASE_ST"/>
    <property type="match status" value="1"/>
</dbReference>
<protein>
    <recommendedName>
        <fullName evidence="1">non-specific serine/threonine protein kinase</fullName>
        <ecNumber evidence="1">2.7.11.1</ecNumber>
    </recommendedName>
</protein>
<comment type="similarity">
    <text evidence="10">Belongs to the protein kinase superfamily.</text>
</comment>
<evidence type="ECO:0000256" key="10">
    <source>
        <dbReference type="RuleBase" id="RU000304"/>
    </source>
</evidence>
<evidence type="ECO:0000256" key="4">
    <source>
        <dbReference type="ARBA" id="ARBA00022741"/>
    </source>
</evidence>
<evidence type="ECO:0000256" key="9">
    <source>
        <dbReference type="PROSITE-ProRule" id="PRU10141"/>
    </source>
</evidence>
<dbReference type="FunFam" id="3.30.200.20:FF:000088">
    <property type="entry name" value="Casein kinase II subunit alpha"/>
    <property type="match status" value="1"/>
</dbReference>
<sequence length="327" mass="38884">MKSLLTKASQLPKYYADFNVHQPQHYWDYENYKTQYGHQDDYEIYQKIGQGKYSEVFKGVSVITHQNVIIKVLKTNVQKKINREILILKNLSNHPLVTELIDVVQDQSSLRQSLIFKQQNWINLKEVRNYESLKPIKFLLKCVLEVLDYAHSIGIFHRDIKPHNIITNNEFSYFKLLDWGLAEFYHPYKEYNTRVASRYFKSPEILLDIRQYHHSIDSWGVGCLMAGMIFKKEPFFAGINNDDQLLKIVNVLGSNTLYEYLDKWKINMPSRYKSFPYSNQKRFELFITKENEQLCTPEAIDLLKQLLIFDHSERILPKDALQHPFFQ</sequence>
<dbReference type="GO" id="GO:0051726">
    <property type="term" value="P:regulation of cell cycle"/>
    <property type="evidence" value="ECO:0007669"/>
    <property type="project" value="TreeGrafter"/>
</dbReference>
<dbReference type="GO" id="GO:0005829">
    <property type="term" value="C:cytosol"/>
    <property type="evidence" value="ECO:0007669"/>
    <property type="project" value="TreeGrafter"/>
</dbReference>
<comment type="caution">
    <text evidence="12">The sequence shown here is derived from an EMBL/GenBank/DDBJ whole genome shotgun (WGS) entry which is preliminary data.</text>
</comment>
<comment type="catalytic activity">
    <reaction evidence="8">
        <text>L-seryl-[protein] + ATP = O-phospho-L-seryl-[protein] + ADP + H(+)</text>
        <dbReference type="Rhea" id="RHEA:17989"/>
        <dbReference type="Rhea" id="RHEA-COMP:9863"/>
        <dbReference type="Rhea" id="RHEA-COMP:11604"/>
        <dbReference type="ChEBI" id="CHEBI:15378"/>
        <dbReference type="ChEBI" id="CHEBI:29999"/>
        <dbReference type="ChEBI" id="CHEBI:30616"/>
        <dbReference type="ChEBI" id="CHEBI:83421"/>
        <dbReference type="ChEBI" id="CHEBI:456216"/>
        <dbReference type="EC" id="2.7.11.1"/>
    </reaction>
</comment>
<dbReference type="GO" id="GO:0005524">
    <property type="term" value="F:ATP binding"/>
    <property type="evidence" value="ECO:0007669"/>
    <property type="project" value="UniProtKB-UniRule"/>
</dbReference>
<dbReference type="AlphaFoldDB" id="A0A8S1JZB4"/>